<evidence type="ECO:0000313" key="2">
    <source>
        <dbReference type="EMBL" id="EAQ91216.1"/>
    </source>
</evidence>
<reference evidence="3" key="1">
    <citation type="journal article" date="2015" name="Genome Announc.">
        <title>Draft genome sequence of the cellulolytic fungus Chaetomium globosum.</title>
        <authorList>
            <person name="Cuomo C.A."/>
            <person name="Untereiner W.A."/>
            <person name="Ma L.-J."/>
            <person name="Grabherr M."/>
            <person name="Birren B.W."/>
        </authorList>
    </citation>
    <scope>NUCLEOTIDE SEQUENCE [LARGE SCALE GENOMIC DNA]</scope>
    <source>
        <strain evidence="3">ATCC 6205 / CBS 148.51 / DSM 1962 / NBRC 6347 / NRRL 1970</strain>
    </source>
</reference>
<dbReference type="eggNOG" id="ENOG502SG4F">
    <property type="taxonomic scope" value="Eukaryota"/>
</dbReference>
<feature type="region of interest" description="Disordered" evidence="1">
    <location>
        <begin position="424"/>
        <end position="654"/>
    </location>
</feature>
<feature type="region of interest" description="Disordered" evidence="1">
    <location>
        <begin position="201"/>
        <end position="227"/>
    </location>
</feature>
<feature type="compositionally biased region" description="Acidic residues" evidence="1">
    <location>
        <begin position="499"/>
        <end position="517"/>
    </location>
</feature>
<feature type="compositionally biased region" description="Low complexity" evidence="1">
    <location>
        <begin position="804"/>
        <end position="815"/>
    </location>
</feature>
<dbReference type="HOGENOM" id="CLU_369433_0_0_1"/>
<feature type="compositionally biased region" description="Acidic residues" evidence="1">
    <location>
        <begin position="818"/>
        <end position="832"/>
    </location>
</feature>
<dbReference type="Proteomes" id="UP000001056">
    <property type="component" value="Unassembled WGS sequence"/>
</dbReference>
<feature type="region of interest" description="Disordered" evidence="1">
    <location>
        <begin position="157"/>
        <end position="189"/>
    </location>
</feature>
<feature type="compositionally biased region" description="Acidic residues" evidence="1">
    <location>
        <begin position="201"/>
        <end position="210"/>
    </location>
</feature>
<accession>Q2H9F3</accession>
<feature type="compositionally biased region" description="Polar residues" evidence="1">
    <location>
        <begin position="380"/>
        <end position="392"/>
    </location>
</feature>
<protein>
    <submittedName>
        <fullName evidence="2">Uncharacterized protein</fullName>
    </submittedName>
</protein>
<feature type="compositionally biased region" description="Acidic residues" evidence="1">
    <location>
        <begin position="622"/>
        <end position="633"/>
    </location>
</feature>
<feature type="compositionally biased region" description="Polar residues" evidence="1">
    <location>
        <begin position="637"/>
        <end position="654"/>
    </location>
</feature>
<dbReference type="GeneID" id="4389031"/>
<proteinExistence type="predicted"/>
<feature type="compositionally biased region" description="Basic and acidic residues" evidence="1">
    <location>
        <begin position="171"/>
        <end position="180"/>
    </location>
</feature>
<feature type="compositionally biased region" description="Acidic residues" evidence="1">
    <location>
        <begin position="725"/>
        <end position="747"/>
    </location>
</feature>
<feature type="region of interest" description="Disordered" evidence="1">
    <location>
        <begin position="380"/>
        <end position="412"/>
    </location>
</feature>
<name>Q2H9F3_CHAGB</name>
<feature type="compositionally biased region" description="Acidic residues" evidence="1">
    <location>
        <begin position="787"/>
        <end position="797"/>
    </location>
</feature>
<feature type="compositionally biased region" description="Basic and acidic residues" evidence="1">
    <location>
        <begin position="398"/>
        <end position="409"/>
    </location>
</feature>
<keyword evidence="3" id="KW-1185">Reference proteome</keyword>
<feature type="region of interest" description="Disordered" evidence="1">
    <location>
        <begin position="77"/>
        <end position="123"/>
    </location>
</feature>
<dbReference type="OMA" id="EHQDEHQ"/>
<evidence type="ECO:0000313" key="3">
    <source>
        <dbReference type="Proteomes" id="UP000001056"/>
    </source>
</evidence>
<evidence type="ECO:0000256" key="1">
    <source>
        <dbReference type="SAM" id="MobiDB-lite"/>
    </source>
</evidence>
<dbReference type="InParanoid" id="Q2H9F3"/>
<dbReference type="AlphaFoldDB" id="Q2H9F3"/>
<sequence>MENAGLSVETGPPDQLDQAFQLDFESNAELEAFEAEGLDFGLDGPYEEVENGVADEVPADSYAGFDHILTGHLPDDAAVEPELEHTGPEVAPPATNDETAQTTEAIDNANGADDDAKADGAYQDEIGYEDDELLATEANVELSNTEADETEIALADTLSEGNPVPVPVTDDGGHLEESLHGNDVSWDQDVDFQGHDESIEAQDPLDDANTEETPPQPEGNGVAIDTFDDEATRGHPVADYRGFNLEKVLDDIMLSRAKIPDIEVLYNQECYSLFGTSEDDSDSYFLSGVEELDCPLSQFLSALRAVISDEIAATDELVIRFDPLELEFGERSNEKFLNRTFREILDCHSALGQVPGAPADPVLHLTVRRDSEEHFLELLSNASRFKGSPSSAEDSEMSENHEEESRANDLDYEQAQDEAFEDGNMDEYYDEGGHADADHEEQGEPESALSHDQSSGEQRQDDQFDVTAPQTSDAADVASGDEGRFEIPSAEGPSHDTTDDGAGEEQAWDGQATEDDTGAASQHPEIPVEETDEVNNQPTEQQGDEVTETAGFGAVDEDAASNDGVSEQEAGSNGKSPSFLSPTPPISLYNSPVKSSPPPVQEKLSVSAPVRVPSSIGVNEEAPWDIDYSDDEYEHTPGSNLESKTSPPLQIQGQSPISRFLGTNFNRTRGSSVGSFYSSKASEPSDVSMTFSVDVDANGDAHQDDDLILAFDDEPGLSAIHEGADEHEDTITYDDLENPDNDAEDVQEPLAAGTFNESIVEPSENGGHDTAVAETASIHTSTTMNGDEIDYDADDTADGVFTPANDDAQQSAAASGDDKDEIDWENDEDEYEQQPAIENAGADYEESKEVPLTPPSVAGKRSRADETESLAEETGMPPPAKRLRLH</sequence>
<feature type="compositionally biased region" description="Polar residues" evidence="1">
    <location>
        <begin position="96"/>
        <end position="105"/>
    </location>
</feature>
<gene>
    <name evidence="2" type="ORF">CHGG_03151</name>
</gene>
<dbReference type="OrthoDB" id="5339076at2759"/>
<feature type="compositionally biased region" description="Basic and acidic residues" evidence="1">
    <location>
        <begin position="431"/>
        <end position="442"/>
    </location>
</feature>
<feature type="compositionally biased region" description="Polar residues" evidence="1">
    <location>
        <begin position="563"/>
        <end position="581"/>
    </location>
</feature>
<feature type="region of interest" description="Disordered" evidence="1">
    <location>
        <begin position="725"/>
        <end position="886"/>
    </location>
</feature>
<dbReference type="EMBL" id="CH408030">
    <property type="protein sequence ID" value="EAQ91216.1"/>
    <property type="molecule type" value="Genomic_DNA"/>
</dbReference>
<organism evidence="2 3">
    <name type="scientific">Chaetomium globosum (strain ATCC 6205 / CBS 148.51 / DSM 1962 / NBRC 6347 / NRRL 1970)</name>
    <name type="common">Soil fungus</name>
    <dbReference type="NCBI Taxonomy" id="306901"/>
    <lineage>
        <taxon>Eukaryota</taxon>
        <taxon>Fungi</taxon>
        <taxon>Dikarya</taxon>
        <taxon>Ascomycota</taxon>
        <taxon>Pezizomycotina</taxon>
        <taxon>Sordariomycetes</taxon>
        <taxon>Sordariomycetidae</taxon>
        <taxon>Sordariales</taxon>
        <taxon>Chaetomiaceae</taxon>
        <taxon>Chaetomium</taxon>
    </lineage>
</organism>
<dbReference type="RefSeq" id="XP_001229667.1">
    <property type="nucleotide sequence ID" value="XM_001229666.1"/>
</dbReference>
<dbReference type="VEuPathDB" id="FungiDB:CHGG_03151"/>